<reference evidence="4 5" key="1">
    <citation type="submission" date="2019-07" db="EMBL/GenBank/DDBJ databases">
        <title>Tepidimonas charontis SPSP-6 draft genome.</title>
        <authorList>
            <person name="Da Costa M.S."/>
            <person name="Froufe H.J.C."/>
            <person name="Egas C."/>
            <person name="Albuquerque L."/>
        </authorList>
    </citation>
    <scope>NUCLEOTIDE SEQUENCE [LARGE SCALE GENOMIC DNA]</scope>
    <source>
        <strain evidence="4 5">SPSP-6</strain>
    </source>
</reference>
<feature type="compositionally biased region" description="Basic and acidic residues" evidence="2">
    <location>
        <begin position="501"/>
        <end position="511"/>
    </location>
</feature>
<dbReference type="Pfam" id="PF00106">
    <property type="entry name" value="adh_short"/>
    <property type="match status" value="1"/>
</dbReference>
<evidence type="ECO:0000256" key="1">
    <source>
        <dbReference type="ARBA" id="ARBA00023002"/>
    </source>
</evidence>
<comment type="caution">
    <text evidence="4">The sequence shown here is derived from an EMBL/GenBank/DDBJ whole genome shotgun (WGS) entry which is preliminary data.</text>
</comment>
<dbReference type="PROSITE" id="PS00061">
    <property type="entry name" value="ADH_SHORT"/>
    <property type="match status" value="1"/>
</dbReference>
<feature type="compositionally biased region" description="Pro residues" evidence="2">
    <location>
        <begin position="619"/>
        <end position="630"/>
    </location>
</feature>
<dbReference type="Pfam" id="PF00501">
    <property type="entry name" value="AMP-binding"/>
    <property type="match status" value="1"/>
</dbReference>
<dbReference type="InterPro" id="IPR020904">
    <property type="entry name" value="Sc_DH/Rdtase_CS"/>
</dbReference>
<dbReference type="EC" id="1.-.-.-" evidence="4"/>
<dbReference type="AlphaFoldDB" id="A0A554XGM7"/>
<dbReference type="InterPro" id="IPR002347">
    <property type="entry name" value="SDR_fam"/>
</dbReference>
<dbReference type="InterPro" id="IPR036291">
    <property type="entry name" value="NAD(P)-bd_dom_sf"/>
</dbReference>
<feature type="compositionally biased region" description="Gly residues" evidence="2">
    <location>
        <begin position="461"/>
        <end position="470"/>
    </location>
</feature>
<dbReference type="SUPFAM" id="SSF56801">
    <property type="entry name" value="Acetyl-CoA synthetase-like"/>
    <property type="match status" value="1"/>
</dbReference>
<dbReference type="PANTHER" id="PTHR43658:SF8">
    <property type="entry name" value="17-BETA-HYDROXYSTEROID DEHYDROGENASE 14-RELATED"/>
    <property type="match status" value="1"/>
</dbReference>
<dbReference type="Gene3D" id="3.40.50.12780">
    <property type="entry name" value="N-terminal domain of ligase-like"/>
    <property type="match status" value="1"/>
</dbReference>
<dbReference type="InterPro" id="IPR000873">
    <property type="entry name" value="AMP-dep_synth/lig_dom"/>
</dbReference>
<dbReference type="SUPFAM" id="SSF51735">
    <property type="entry name" value="NAD(P)-binding Rossmann-fold domains"/>
    <property type="match status" value="1"/>
</dbReference>
<protein>
    <submittedName>
        <fullName evidence="4">Putative oxidoreductase</fullName>
        <ecNumber evidence="4">1.-.-.-</ecNumber>
    </submittedName>
</protein>
<gene>
    <name evidence="4" type="ORF">Tchar_01029</name>
</gene>
<feature type="domain" description="AMP-dependent synthetase/ligase" evidence="3">
    <location>
        <begin position="58"/>
        <end position="424"/>
    </location>
</feature>
<feature type="region of interest" description="Disordered" evidence="2">
    <location>
        <begin position="485"/>
        <end position="576"/>
    </location>
</feature>
<sequence>MNAMDIPPGPPDAAQAPFRPLRFGVTRVQVRDGERGTHYLRAEQALQPYPDRLTDRLRHWAHTRPQRTLFARRRREVRADGTTGLGDWQHVTFAEAWQTARAIAQGLLSRGLSAERPVLILSENSLEHALLALGCLVAGVPWVPASPAYALLSSDFDKLRHVWRTVTPGLVFAQDTRYARAIQAVVPTEVETVLAEGALPDRPATSFSALASTPATDAVDAAMAATGPDTIVKFLFTSGSTKAPKAVINTQRMWCANQQQMTQSMPVLAEGDLVLVDWLPWNHTFGGNHNFGMVLYHGGTLYIDDGKPTPALIGETLRNLREIAPTVYFNVPTGFEAIAHAMKTDDALRRTLLSRVRMFFYAGAALAQPIWDSLYESEVRETGERIVMTSGLGMTETGPFALFVTSPDVRAGDLGIPTPGLEVKSGARGHRHPPAPLAAGGAGAPAPGAPGRGADGRQQLGAGGCGGGRRGGGWRVHPRLANAHRTCAAGARGGRRGGRRAAGDHGHRPGTRDPPAAAARRADAGRHRPLRDQRGAGRAGAGRGARAGAGRGAPERARRRHRAGASAGGHRRAADADLRARAARLRRALGRGLGLHRRRPGHRAAAGKPRCPDRRLIEHPPPTLGRPPRGPQETPMQLNGQTALVTGAGSGLGEATARELAARGARVAVIDLSGEAAARVAADLNAAHGAGTALALAADVASADGLRDAFAQAAAALGPARILMHVAGIGTARRIVGKDGQPAPLEDFERVVGVNLIGTYNAARLFAAACAALPPLEDGERGVMVFTASVAAFDGQVGQQAYSASKGGVVGMTLPMARDLAQHGIRVCTIAPGLFDTPLMRTLPEAVQQSLAASIPFPSRLGRPQEFADLACHIVTNGHLNGEVIRLDGALRLAPR</sequence>
<dbReference type="PRINTS" id="PR00081">
    <property type="entry name" value="GDHRDH"/>
</dbReference>
<evidence type="ECO:0000313" key="5">
    <source>
        <dbReference type="Proteomes" id="UP000318294"/>
    </source>
</evidence>
<dbReference type="EMBL" id="VJON01000012">
    <property type="protein sequence ID" value="TSE34972.1"/>
    <property type="molecule type" value="Genomic_DNA"/>
</dbReference>
<accession>A0A554XGM7</accession>
<dbReference type="Gene3D" id="3.40.50.720">
    <property type="entry name" value="NAD(P)-binding Rossmann-like Domain"/>
    <property type="match status" value="1"/>
</dbReference>
<evidence type="ECO:0000313" key="4">
    <source>
        <dbReference type="EMBL" id="TSE34972.1"/>
    </source>
</evidence>
<keyword evidence="1 4" id="KW-0560">Oxidoreductase</keyword>
<organism evidence="4 5">
    <name type="scientific">Tepidimonas charontis</name>
    <dbReference type="NCBI Taxonomy" id="2267262"/>
    <lineage>
        <taxon>Bacteria</taxon>
        <taxon>Pseudomonadati</taxon>
        <taxon>Pseudomonadota</taxon>
        <taxon>Betaproteobacteria</taxon>
        <taxon>Burkholderiales</taxon>
        <taxon>Tepidimonas</taxon>
    </lineage>
</organism>
<keyword evidence="5" id="KW-1185">Reference proteome</keyword>
<proteinExistence type="predicted"/>
<evidence type="ECO:0000259" key="3">
    <source>
        <dbReference type="Pfam" id="PF00501"/>
    </source>
</evidence>
<dbReference type="Proteomes" id="UP000318294">
    <property type="component" value="Unassembled WGS sequence"/>
</dbReference>
<feature type="compositionally biased region" description="Basic and acidic residues" evidence="2">
    <location>
        <begin position="520"/>
        <end position="535"/>
    </location>
</feature>
<dbReference type="InterPro" id="IPR042099">
    <property type="entry name" value="ANL_N_sf"/>
</dbReference>
<feature type="region of interest" description="Disordered" evidence="2">
    <location>
        <begin position="415"/>
        <end position="470"/>
    </location>
</feature>
<feature type="compositionally biased region" description="Gly residues" evidence="2">
    <location>
        <begin position="537"/>
        <end position="551"/>
    </location>
</feature>
<name>A0A554XGM7_9BURK</name>
<dbReference type="PANTHER" id="PTHR43658">
    <property type="entry name" value="SHORT-CHAIN DEHYDROGENASE/REDUCTASE"/>
    <property type="match status" value="1"/>
</dbReference>
<evidence type="ECO:0000256" key="2">
    <source>
        <dbReference type="SAM" id="MobiDB-lite"/>
    </source>
</evidence>
<feature type="region of interest" description="Disordered" evidence="2">
    <location>
        <begin position="596"/>
        <end position="635"/>
    </location>
</feature>
<dbReference type="GO" id="GO:0016491">
    <property type="term" value="F:oxidoreductase activity"/>
    <property type="evidence" value="ECO:0007669"/>
    <property type="project" value="UniProtKB-KW"/>
</dbReference>